<comment type="caution">
    <text evidence="5">The sequence shown here is derived from an EMBL/GenBank/DDBJ whole genome shotgun (WGS) entry which is preliminary data.</text>
</comment>
<evidence type="ECO:0000256" key="2">
    <source>
        <dbReference type="ARBA" id="ARBA00023125"/>
    </source>
</evidence>
<dbReference type="SUPFAM" id="SSF46785">
    <property type="entry name" value="Winged helix' DNA-binding domain"/>
    <property type="match status" value="1"/>
</dbReference>
<keyword evidence="1" id="KW-0805">Transcription regulation</keyword>
<dbReference type="SMART" id="SM00347">
    <property type="entry name" value="HTH_MARR"/>
    <property type="match status" value="1"/>
</dbReference>
<sequence>MSKSSDTLALGKGLPGTTTSFLFTRLLHQIRLRERQPRNLGSIGSFTPSEIHVIQTIGTGRGMIMGQLANRIGVTNGAITQIIDRMENKGLVQRFLMRGSNKVTVILTDKGESVYFANEEFFVKPFDQWIRDELNENELKSFEKGVKKLIEFLNE</sequence>
<proteinExistence type="predicted"/>
<reference evidence="5 6" key="1">
    <citation type="submission" date="2023-12" db="EMBL/GenBank/DDBJ databases">
        <title>Whole genome sequencing of Paenibacillus phoenicis isolated from the Phoenix Mars Lander spacecraft assembly facility.</title>
        <authorList>
            <person name="Garcia A."/>
            <person name="Venkateswaran K."/>
        </authorList>
    </citation>
    <scope>NUCLEOTIDE SEQUENCE [LARGE SCALE GENOMIC DNA]</scope>
    <source>
        <strain evidence="5 6">3PO2SA</strain>
    </source>
</reference>
<evidence type="ECO:0000313" key="6">
    <source>
        <dbReference type="Proteomes" id="UP001292216"/>
    </source>
</evidence>
<name>A0ABU5PL62_9BACL</name>
<organism evidence="5 6">
    <name type="scientific">Paenibacillus phoenicis</name>
    <dbReference type="NCBI Taxonomy" id="554117"/>
    <lineage>
        <taxon>Bacteria</taxon>
        <taxon>Bacillati</taxon>
        <taxon>Bacillota</taxon>
        <taxon>Bacilli</taxon>
        <taxon>Bacillales</taxon>
        <taxon>Paenibacillaceae</taxon>
        <taxon>Paenibacillus</taxon>
    </lineage>
</organism>
<dbReference type="EMBL" id="JAYERP010000001">
    <property type="protein sequence ID" value="MEA3570686.1"/>
    <property type="molecule type" value="Genomic_DNA"/>
</dbReference>
<protein>
    <submittedName>
        <fullName evidence="5">MarR family transcriptional regulator</fullName>
    </submittedName>
</protein>
<dbReference type="RefSeq" id="WP_127575648.1">
    <property type="nucleotide sequence ID" value="NZ_CBCSKM010000018.1"/>
</dbReference>
<dbReference type="PANTHER" id="PTHR42756:SF1">
    <property type="entry name" value="TRANSCRIPTIONAL REPRESSOR OF EMRAB OPERON"/>
    <property type="match status" value="1"/>
</dbReference>
<evidence type="ECO:0000259" key="4">
    <source>
        <dbReference type="PROSITE" id="PS50995"/>
    </source>
</evidence>
<feature type="domain" description="HTH marR-type" evidence="4">
    <location>
        <begin position="20"/>
        <end position="151"/>
    </location>
</feature>
<dbReference type="Pfam" id="PF01047">
    <property type="entry name" value="MarR"/>
    <property type="match status" value="1"/>
</dbReference>
<keyword evidence="2" id="KW-0238">DNA-binding</keyword>
<dbReference type="InterPro" id="IPR036390">
    <property type="entry name" value="WH_DNA-bd_sf"/>
</dbReference>
<dbReference type="InterPro" id="IPR000835">
    <property type="entry name" value="HTH_MarR-typ"/>
</dbReference>
<gene>
    <name evidence="5" type="ORF">U9M73_11815</name>
</gene>
<evidence type="ECO:0000256" key="3">
    <source>
        <dbReference type="ARBA" id="ARBA00023163"/>
    </source>
</evidence>
<dbReference type="Proteomes" id="UP001292216">
    <property type="component" value="Unassembled WGS sequence"/>
</dbReference>
<dbReference type="PANTHER" id="PTHR42756">
    <property type="entry name" value="TRANSCRIPTIONAL REGULATOR, MARR"/>
    <property type="match status" value="1"/>
</dbReference>
<dbReference type="PROSITE" id="PS50995">
    <property type="entry name" value="HTH_MARR_2"/>
    <property type="match status" value="1"/>
</dbReference>
<dbReference type="Gene3D" id="1.10.10.10">
    <property type="entry name" value="Winged helix-like DNA-binding domain superfamily/Winged helix DNA-binding domain"/>
    <property type="match status" value="1"/>
</dbReference>
<evidence type="ECO:0000256" key="1">
    <source>
        <dbReference type="ARBA" id="ARBA00023015"/>
    </source>
</evidence>
<evidence type="ECO:0000313" key="5">
    <source>
        <dbReference type="EMBL" id="MEA3570686.1"/>
    </source>
</evidence>
<keyword evidence="3" id="KW-0804">Transcription</keyword>
<dbReference type="PRINTS" id="PR00598">
    <property type="entry name" value="HTHMARR"/>
</dbReference>
<dbReference type="InterPro" id="IPR036388">
    <property type="entry name" value="WH-like_DNA-bd_sf"/>
</dbReference>
<keyword evidence="6" id="KW-1185">Reference proteome</keyword>
<accession>A0ABU5PL62</accession>